<comment type="function">
    <text evidence="8">Catalyzes the condensation of pantoate with beta-alanine in an ATP-dependent reaction via a pantoyl-adenylate intermediate.</text>
</comment>
<dbReference type="Gene3D" id="3.30.1300.10">
    <property type="entry name" value="Pantoate-beta-alanine ligase, C-terminal domain"/>
    <property type="match status" value="1"/>
</dbReference>
<evidence type="ECO:0000256" key="6">
    <source>
        <dbReference type="ARBA" id="ARBA00022840"/>
    </source>
</evidence>
<organism evidence="9 10">
    <name type="scientific">Bartonella alsatica</name>
    <dbReference type="NCBI Taxonomy" id="52764"/>
    <lineage>
        <taxon>Bacteria</taxon>
        <taxon>Pseudomonadati</taxon>
        <taxon>Pseudomonadota</taxon>
        <taxon>Alphaproteobacteria</taxon>
        <taxon>Hyphomicrobiales</taxon>
        <taxon>Bartonellaceae</taxon>
        <taxon>Bartonella</taxon>
    </lineage>
</organism>
<comment type="miscellaneous">
    <text evidence="8">The reaction proceeds by a bi uni uni bi ping pong mechanism.</text>
</comment>
<keyword evidence="4 8" id="KW-0566">Pantothenate biosynthesis</keyword>
<keyword evidence="10" id="KW-1185">Reference proteome</keyword>
<sequence>MRILKTISEVRQYIAEERRLGFSIGLVPTMGALHEGHLALVEQARIMCDRILVSVFINPKQFSFHEDFDKYPRDLKGDCALLKKAGVEYVFAPSVEEMWPPGNETIVKVEKLSRILIGRLRPGHFCGVTSVVAKLFNIVQPDKAFFGEKDFQQIFIIRRMVEDLAFPIEIIGVPILRDSDGVASSSRNRLLTLEERKAAKIIPESGQAAERLYRQGERSVNKLCKIVRDILQRESRAIIEAVDLRDLETLCVVRGKLNKPAILLLTVRFGAVRLIDQYILQEKVENEYT</sequence>
<dbReference type="Gene3D" id="3.40.50.620">
    <property type="entry name" value="HUPs"/>
    <property type="match status" value="1"/>
</dbReference>
<comment type="similarity">
    <text evidence="2 8">Belongs to the pantothenate synthetase family.</text>
</comment>
<dbReference type="PANTHER" id="PTHR21299:SF1">
    <property type="entry name" value="PANTOATE--BETA-ALANINE LIGASE"/>
    <property type="match status" value="1"/>
</dbReference>
<proteinExistence type="inferred from homology"/>
<dbReference type="NCBIfam" id="TIGR00018">
    <property type="entry name" value="panC"/>
    <property type="match status" value="1"/>
</dbReference>
<feature type="binding site" evidence="8">
    <location>
        <begin position="30"/>
        <end position="37"/>
    </location>
    <ligand>
        <name>ATP</name>
        <dbReference type="ChEBI" id="CHEBI:30616"/>
    </ligand>
</feature>
<evidence type="ECO:0000256" key="5">
    <source>
        <dbReference type="ARBA" id="ARBA00022741"/>
    </source>
</evidence>
<dbReference type="InterPro" id="IPR042176">
    <property type="entry name" value="Pantoate_ligase_C"/>
</dbReference>
<keyword evidence="6 8" id="KW-0067">ATP-binding</keyword>
<keyword evidence="8" id="KW-0963">Cytoplasm</keyword>
<accession>A0ABX6QHM3</accession>
<evidence type="ECO:0000313" key="9">
    <source>
        <dbReference type="EMBL" id="QLC52404.1"/>
    </source>
</evidence>
<dbReference type="SUPFAM" id="SSF52374">
    <property type="entry name" value="Nucleotidylyl transferase"/>
    <property type="match status" value="1"/>
</dbReference>
<feature type="binding site" evidence="8">
    <location>
        <position position="176"/>
    </location>
    <ligand>
        <name>ATP</name>
        <dbReference type="ChEBI" id="CHEBI:30616"/>
    </ligand>
</feature>
<evidence type="ECO:0000256" key="8">
    <source>
        <dbReference type="HAMAP-Rule" id="MF_00158"/>
    </source>
</evidence>
<evidence type="ECO:0000256" key="2">
    <source>
        <dbReference type="ARBA" id="ARBA00009256"/>
    </source>
</evidence>
<dbReference type="InterPro" id="IPR004821">
    <property type="entry name" value="Cyt_trans-like"/>
</dbReference>
<reference evidence="9 10" key="1">
    <citation type="submission" date="2020-06" db="EMBL/GenBank/DDBJ databases">
        <title>Complete closed genome sequence of Bartonella alsatica CIP 105477.</title>
        <authorList>
            <person name="Thibau A."/>
            <person name="Schultze T.G."/>
            <person name="Kempf V.A.J."/>
        </authorList>
    </citation>
    <scope>NUCLEOTIDE SEQUENCE [LARGE SCALE GENOMIC DNA]</scope>
    <source>
        <strain evidence="9 10">CIP 105477</strain>
    </source>
</reference>
<dbReference type="InterPro" id="IPR003721">
    <property type="entry name" value="Pantoate_ligase"/>
</dbReference>
<dbReference type="EMBL" id="CP058235">
    <property type="protein sequence ID" value="QLC52404.1"/>
    <property type="molecule type" value="Genomic_DNA"/>
</dbReference>
<comment type="subcellular location">
    <subcellularLocation>
        <location evidence="8">Cytoplasm</location>
    </subcellularLocation>
</comment>
<keyword evidence="5 8" id="KW-0547">Nucleotide-binding</keyword>
<evidence type="ECO:0000256" key="1">
    <source>
        <dbReference type="ARBA" id="ARBA00004990"/>
    </source>
</evidence>
<comment type="subunit">
    <text evidence="8">Homodimer.</text>
</comment>
<evidence type="ECO:0000313" key="10">
    <source>
        <dbReference type="Proteomes" id="UP000509443"/>
    </source>
</evidence>
<keyword evidence="3 8" id="KW-0436">Ligase</keyword>
<gene>
    <name evidence="8" type="primary">panC</name>
    <name evidence="9" type="ORF">HWV54_06020</name>
</gene>
<comment type="pathway">
    <text evidence="1 8">Cofactor biosynthesis; (R)-pantothenate biosynthesis; (R)-pantothenate from (R)-pantoate and beta-alanine: step 1/1.</text>
</comment>
<comment type="catalytic activity">
    <reaction evidence="7 8">
        <text>(R)-pantoate + beta-alanine + ATP = (R)-pantothenate + AMP + diphosphate + H(+)</text>
        <dbReference type="Rhea" id="RHEA:10912"/>
        <dbReference type="ChEBI" id="CHEBI:15378"/>
        <dbReference type="ChEBI" id="CHEBI:15980"/>
        <dbReference type="ChEBI" id="CHEBI:29032"/>
        <dbReference type="ChEBI" id="CHEBI:30616"/>
        <dbReference type="ChEBI" id="CHEBI:33019"/>
        <dbReference type="ChEBI" id="CHEBI:57966"/>
        <dbReference type="ChEBI" id="CHEBI:456215"/>
        <dbReference type="EC" id="6.3.2.1"/>
    </reaction>
</comment>
<dbReference type="NCBIfam" id="TIGR00125">
    <property type="entry name" value="cyt_tran_rel"/>
    <property type="match status" value="1"/>
</dbReference>
<evidence type="ECO:0000256" key="3">
    <source>
        <dbReference type="ARBA" id="ARBA00022598"/>
    </source>
</evidence>
<dbReference type="GO" id="GO:0004592">
    <property type="term" value="F:pantoate-beta-alanine ligase activity"/>
    <property type="evidence" value="ECO:0007669"/>
    <property type="project" value="UniProtKB-EC"/>
</dbReference>
<dbReference type="PANTHER" id="PTHR21299">
    <property type="entry name" value="CYTIDYLATE KINASE/PANTOATE-BETA-ALANINE LIGASE"/>
    <property type="match status" value="1"/>
</dbReference>
<feature type="binding site" evidence="8">
    <location>
        <position position="153"/>
    </location>
    <ligand>
        <name>(R)-pantoate</name>
        <dbReference type="ChEBI" id="CHEBI:15980"/>
    </ligand>
</feature>
<dbReference type="Pfam" id="PF02569">
    <property type="entry name" value="Pantoate_ligase"/>
    <property type="match status" value="1"/>
</dbReference>
<evidence type="ECO:0000256" key="7">
    <source>
        <dbReference type="ARBA" id="ARBA00048258"/>
    </source>
</evidence>
<evidence type="ECO:0000256" key="4">
    <source>
        <dbReference type="ARBA" id="ARBA00022655"/>
    </source>
</evidence>
<feature type="binding site" evidence="8">
    <location>
        <position position="61"/>
    </location>
    <ligand>
        <name>(R)-pantoate</name>
        <dbReference type="ChEBI" id="CHEBI:15980"/>
    </ligand>
</feature>
<dbReference type="InterPro" id="IPR014729">
    <property type="entry name" value="Rossmann-like_a/b/a_fold"/>
</dbReference>
<protein>
    <recommendedName>
        <fullName evidence="8">Pantothenate synthetase</fullName>
        <shortName evidence="8">PS</shortName>
        <ecNumber evidence="8">6.3.2.1</ecNumber>
    </recommendedName>
    <alternativeName>
        <fullName evidence="8">Pantoate--beta-alanine ligase</fullName>
    </alternativeName>
    <alternativeName>
        <fullName evidence="8">Pantoate-activating enzyme</fullName>
    </alternativeName>
</protein>
<feature type="binding site" evidence="8">
    <location>
        <begin position="147"/>
        <end position="150"/>
    </location>
    <ligand>
        <name>ATP</name>
        <dbReference type="ChEBI" id="CHEBI:30616"/>
    </ligand>
</feature>
<dbReference type="Proteomes" id="UP000509443">
    <property type="component" value="Chromosome"/>
</dbReference>
<feature type="binding site" evidence="8">
    <location>
        <begin position="184"/>
        <end position="187"/>
    </location>
    <ligand>
        <name>ATP</name>
        <dbReference type="ChEBI" id="CHEBI:30616"/>
    </ligand>
</feature>
<feature type="binding site" evidence="8">
    <location>
        <position position="61"/>
    </location>
    <ligand>
        <name>beta-alanine</name>
        <dbReference type="ChEBI" id="CHEBI:57966"/>
    </ligand>
</feature>
<dbReference type="HAMAP" id="MF_00158">
    <property type="entry name" value="PanC"/>
    <property type="match status" value="1"/>
</dbReference>
<dbReference type="EC" id="6.3.2.1" evidence="8"/>
<name>A0ABX6QHM3_9HYPH</name>
<dbReference type="RefSeq" id="WP_005865706.1">
    <property type="nucleotide sequence ID" value="NZ_CACVBB010000002.1"/>
</dbReference>
<feature type="active site" description="Proton donor" evidence="8">
    <location>
        <position position="37"/>
    </location>
</feature>
<dbReference type="CDD" id="cd00560">
    <property type="entry name" value="PanC"/>
    <property type="match status" value="1"/>
</dbReference>